<gene>
    <name evidence="1" type="ORF">GQ61_04685</name>
</gene>
<evidence type="ECO:0000313" key="2">
    <source>
        <dbReference type="Proteomes" id="UP000237351"/>
    </source>
</evidence>
<dbReference type="RefSeq" id="WP_085784182.1">
    <property type="nucleotide sequence ID" value="NZ_CP008743.1"/>
</dbReference>
<dbReference type="Gene3D" id="3.80.10.10">
    <property type="entry name" value="Ribonuclease Inhibitor"/>
    <property type="match status" value="1"/>
</dbReference>
<proteinExistence type="predicted"/>
<dbReference type="PANTHER" id="PTHR48064">
    <property type="entry name" value="OS01G0750400 PROTEIN"/>
    <property type="match status" value="1"/>
</dbReference>
<dbReference type="PANTHER" id="PTHR48064:SF6">
    <property type="entry name" value="RECEPTOR-LIKE PROTEIN KINASE 2"/>
    <property type="match status" value="1"/>
</dbReference>
<dbReference type="STRING" id="1414854.GQ61_04685"/>
<dbReference type="InterPro" id="IPR053038">
    <property type="entry name" value="RLP_Defense"/>
</dbReference>
<dbReference type="AlphaFoldDB" id="A0A1W6N4D0"/>
<protein>
    <submittedName>
        <fullName evidence="1">Uncharacterized protein</fullName>
    </submittedName>
</protein>
<reference evidence="1 2" key="1">
    <citation type="submission" date="2014-06" db="EMBL/GenBank/DDBJ databases">
        <title>The genome of the endonuclear symbiont Nucleicultrix amoebiphila.</title>
        <authorList>
            <person name="Schulz F."/>
            <person name="Horn M."/>
        </authorList>
    </citation>
    <scope>NUCLEOTIDE SEQUENCE [LARGE SCALE GENOMIC DNA]</scope>
    <source>
        <strain evidence="1 2">FS5</strain>
    </source>
</reference>
<dbReference type="InterPro" id="IPR001611">
    <property type="entry name" value="Leu-rich_rpt"/>
</dbReference>
<keyword evidence="2" id="KW-1185">Reference proteome</keyword>
<evidence type="ECO:0000313" key="1">
    <source>
        <dbReference type="EMBL" id="ARN84713.1"/>
    </source>
</evidence>
<accession>A0A1W6N4D0</accession>
<dbReference type="Pfam" id="PF13516">
    <property type="entry name" value="LRR_6"/>
    <property type="match status" value="1"/>
</dbReference>
<dbReference type="SUPFAM" id="SSF52047">
    <property type="entry name" value="RNI-like"/>
    <property type="match status" value="1"/>
</dbReference>
<dbReference type="KEGG" id="naf:GQ61_04685"/>
<sequence length="223" mass="24477">MNKIALISVFYFVFIWSSLDLLKATDEIEASQSSPKISSFLEDNFQYDSDLSDLSGLQLSEIESLEDSDPSVVSANLSKNSFYLELAEALSTNKKITVLNLRECNLDDECGVPLFKMTWLTGLDISQNKLSSKSVGLFTTLQNLTVLICAGNPLGNTLPKALSDHTKLTYLDASSCSLDDTCIDDLIALKSLRKLILKGNKFTGSGQKKLVNAGDNRSLEIIF</sequence>
<dbReference type="EMBL" id="CP008743">
    <property type="protein sequence ID" value="ARN84713.1"/>
    <property type="molecule type" value="Genomic_DNA"/>
</dbReference>
<dbReference type="InterPro" id="IPR032675">
    <property type="entry name" value="LRR_dom_sf"/>
</dbReference>
<name>A0A1W6N4D0_9PROT</name>
<organism evidence="1 2">
    <name type="scientific">Candidatus Nucleicultrix amoebiphila FS5</name>
    <dbReference type="NCBI Taxonomy" id="1414854"/>
    <lineage>
        <taxon>Bacteria</taxon>
        <taxon>Pseudomonadati</taxon>
        <taxon>Pseudomonadota</taxon>
        <taxon>Alphaproteobacteria</taxon>
        <taxon>Holosporales</taxon>
        <taxon>Candidatus Nucleicultricaceae</taxon>
        <taxon>Candidatus Nucleicultrix</taxon>
    </lineage>
</organism>
<dbReference type="OrthoDB" id="1120751at2"/>
<dbReference type="Proteomes" id="UP000237351">
    <property type="component" value="Chromosome"/>
</dbReference>